<keyword evidence="7" id="KW-0493">Microtubule</keyword>
<evidence type="ECO:0000313" key="16">
    <source>
        <dbReference type="Proteomes" id="UP000298416"/>
    </source>
</evidence>
<dbReference type="AlphaFoldDB" id="A0A8X9A5H7"/>
<dbReference type="PROSITE" id="PS50105">
    <property type="entry name" value="SAM_DOMAIN"/>
    <property type="match status" value="1"/>
</dbReference>
<dbReference type="InterPro" id="IPR033341">
    <property type="entry name" value="SKA3"/>
</dbReference>
<keyword evidence="6" id="KW-0132">Cell division</keyword>
<evidence type="ECO:0000256" key="7">
    <source>
        <dbReference type="ARBA" id="ARBA00022701"/>
    </source>
</evidence>
<feature type="region of interest" description="Disordered" evidence="13">
    <location>
        <begin position="26"/>
        <end position="50"/>
    </location>
</feature>
<dbReference type="GO" id="GO:0051301">
    <property type="term" value="P:cell division"/>
    <property type="evidence" value="ECO:0007669"/>
    <property type="project" value="UniProtKB-KW"/>
</dbReference>
<dbReference type="CDD" id="cd09487">
    <property type="entry name" value="SAM_superfamily"/>
    <property type="match status" value="1"/>
</dbReference>
<dbReference type="InterPro" id="IPR013761">
    <property type="entry name" value="SAM/pointed_sf"/>
</dbReference>
<feature type="compositionally biased region" description="Polar residues" evidence="13">
    <location>
        <begin position="88"/>
        <end position="121"/>
    </location>
</feature>
<dbReference type="GO" id="GO:0000278">
    <property type="term" value="P:mitotic cell cycle"/>
    <property type="evidence" value="ECO:0007669"/>
    <property type="project" value="TreeGrafter"/>
</dbReference>
<evidence type="ECO:0000256" key="10">
    <source>
        <dbReference type="ARBA" id="ARBA00023212"/>
    </source>
</evidence>
<dbReference type="Gene3D" id="1.10.150.50">
    <property type="entry name" value="Transcription Factor, Ets-1"/>
    <property type="match status" value="1"/>
</dbReference>
<evidence type="ECO:0000256" key="2">
    <source>
        <dbReference type="ARBA" id="ARBA00004629"/>
    </source>
</evidence>
<evidence type="ECO:0000256" key="12">
    <source>
        <dbReference type="ARBA" id="ARBA00023328"/>
    </source>
</evidence>
<proteinExistence type="inferred from homology"/>
<comment type="caution">
    <text evidence="15">The sequence shown here is derived from an EMBL/GenBank/DDBJ whole genome shotgun (WGS) entry which is preliminary data.</text>
</comment>
<dbReference type="GO" id="GO:0007059">
    <property type="term" value="P:chromosome segregation"/>
    <property type="evidence" value="ECO:0007669"/>
    <property type="project" value="InterPro"/>
</dbReference>
<keyword evidence="8" id="KW-0498">Mitosis</keyword>
<name>A0A8X9A5H7_SALSN</name>
<keyword evidence="5" id="KW-0963">Cytoplasm</keyword>
<evidence type="ECO:0000256" key="4">
    <source>
        <dbReference type="ARBA" id="ARBA00022454"/>
    </source>
</evidence>
<feature type="domain" description="SAM" evidence="14">
    <location>
        <begin position="221"/>
        <end position="279"/>
    </location>
</feature>
<feature type="compositionally biased region" description="Basic and acidic residues" evidence="13">
    <location>
        <begin position="123"/>
        <end position="134"/>
    </location>
</feature>
<evidence type="ECO:0000256" key="1">
    <source>
        <dbReference type="ARBA" id="ARBA00004186"/>
    </source>
</evidence>
<keyword evidence="11" id="KW-0131">Cell cycle</keyword>
<comment type="subcellular location">
    <subcellularLocation>
        <location evidence="2">Chromosome</location>
        <location evidence="2">Centromere</location>
        <location evidence="2">Kinetochore</location>
    </subcellularLocation>
    <subcellularLocation>
        <location evidence="1">Cytoplasm</location>
        <location evidence="1">Cytoskeleton</location>
        <location evidence="1">Spindle</location>
    </subcellularLocation>
</comment>
<feature type="compositionally biased region" description="Polar residues" evidence="13">
    <location>
        <begin position="157"/>
        <end position="168"/>
    </location>
</feature>
<organism evidence="15">
    <name type="scientific">Salvia splendens</name>
    <name type="common">Scarlet sage</name>
    <dbReference type="NCBI Taxonomy" id="180675"/>
    <lineage>
        <taxon>Eukaryota</taxon>
        <taxon>Viridiplantae</taxon>
        <taxon>Streptophyta</taxon>
        <taxon>Embryophyta</taxon>
        <taxon>Tracheophyta</taxon>
        <taxon>Spermatophyta</taxon>
        <taxon>Magnoliopsida</taxon>
        <taxon>eudicotyledons</taxon>
        <taxon>Gunneridae</taxon>
        <taxon>Pentapetalae</taxon>
        <taxon>asterids</taxon>
        <taxon>lamiids</taxon>
        <taxon>Lamiales</taxon>
        <taxon>Lamiaceae</taxon>
        <taxon>Nepetoideae</taxon>
        <taxon>Mentheae</taxon>
        <taxon>Salviinae</taxon>
        <taxon>Salvia</taxon>
        <taxon>Salvia subgen. Calosphace</taxon>
        <taxon>core Calosphace</taxon>
    </lineage>
</organism>
<keyword evidence="4" id="KW-0158">Chromosome</keyword>
<accession>A0A8X9A5H7</accession>
<dbReference type="Pfam" id="PF07647">
    <property type="entry name" value="SAM_2"/>
    <property type="match status" value="1"/>
</dbReference>
<keyword evidence="9" id="KW-0995">Kinetochore</keyword>
<evidence type="ECO:0000256" key="11">
    <source>
        <dbReference type="ARBA" id="ARBA00023306"/>
    </source>
</evidence>
<feature type="region of interest" description="Disordered" evidence="13">
    <location>
        <begin position="62"/>
        <end position="177"/>
    </location>
</feature>
<reference evidence="15" key="1">
    <citation type="submission" date="2018-01" db="EMBL/GenBank/DDBJ databases">
        <authorList>
            <person name="Mao J.F."/>
        </authorList>
    </citation>
    <scope>NUCLEOTIDE SEQUENCE</scope>
    <source>
        <strain evidence="15">Huo1</strain>
        <tissue evidence="15">Leaf</tissue>
    </source>
</reference>
<sequence>MQFYDGNMNLVCADYTQLMVKPKQRQIHRSCGKKHQNQRFPHADPPDDGDWMVVKKQKITIIIPPMPNKKHSEMPTVEDGQLQEKPRSITNSKSPRNTTNSQSPNRKTNSQVHCSSANTAKLSVHELDKSRSSEEQAVQPQPQPPLEVPNVNFEKPPSSSHQRTTLDNSPLRGHREGNDISLWSIPRSRQGMKIFADSTSFLNQRMRASYLEKKLRKAGGLENWLDSLGLARFIKVFQMRRVGKFQLANLTMQKLKDMGTDAVGPRRKLMHAIDCLCEPHYSASTTFIQSVNRRVSAAGDDLNILESMSFATVSFEELLGHCNEVLKKNRNGISDLQDHLYSSSNYIAPLDFDEEAVVDDTFSPGIGDELKRSDDVEDDPLLDDSLSLKKFGISDSSLAAIASQAQTKVEMYESEFEIEEERTDEMKQCEDSKLSLNVSRDDYESLPKIMKGLASWEDLQIAVEKMKSWLGSKGESFQQDEIELMGLGYKARSYVLLLLKMNRVRIETNEGVISYRIL</sequence>
<dbReference type="Proteomes" id="UP000298416">
    <property type="component" value="Unassembled WGS sequence"/>
</dbReference>
<reference evidence="15" key="2">
    <citation type="submission" date="2020-08" db="EMBL/GenBank/DDBJ databases">
        <title>Plant Genome Project.</title>
        <authorList>
            <person name="Zhang R.-G."/>
        </authorList>
    </citation>
    <scope>NUCLEOTIDE SEQUENCE</scope>
    <source>
        <strain evidence="15">Huo1</strain>
        <tissue evidence="15">Leaf</tissue>
    </source>
</reference>
<keyword evidence="10" id="KW-0206">Cytoskeleton</keyword>
<keyword evidence="12" id="KW-0137">Centromere</keyword>
<feature type="compositionally biased region" description="Basic residues" evidence="13">
    <location>
        <begin position="26"/>
        <end position="37"/>
    </location>
</feature>
<dbReference type="InterPro" id="IPR001660">
    <property type="entry name" value="SAM"/>
</dbReference>
<dbReference type="SMART" id="SM00454">
    <property type="entry name" value="SAM"/>
    <property type="match status" value="1"/>
</dbReference>
<evidence type="ECO:0000256" key="13">
    <source>
        <dbReference type="SAM" id="MobiDB-lite"/>
    </source>
</evidence>
<evidence type="ECO:0000259" key="14">
    <source>
        <dbReference type="PROSITE" id="PS50105"/>
    </source>
</evidence>
<dbReference type="SUPFAM" id="SSF47769">
    <property type="entry name" value="SAM/Pointed domain"/>
    <property type="match status" value="1"/>
</dbReference>
<comment type="similarity">
    <text evidence="3">Belongs to the SKA3 family.</text>
</comment>
<protein>
    <recommendedName>
        <fullName evidence="14">SAM domain-containing protein</fullName>
    </recommendedName>
</protein>
<evidence type="ECO:0000256" key="6">
    <source>
        <dbReference type="ARBA" id="ARBA00022618"/>
    </source>
</evidence>
<dbReference type="EMBL" id="PNBA02000004">
    <property type="protein sequence ID" value="KAG6427559.1"/>
    <property type="molecule type" value="Genomic_DNA"/>
</dbReference>
<evidence type="ECO:0000256" key="8">
    <source>
        <dbReference type="ARBA" id="ARBA00022776"/>
    </source>
</evidence>
<dbReference type="GO" id="GO:0005876">
    <property type="term" value="C:spindle microtubule"/>
    <property type="evidence" value="ECO:0007669"/>
    <property type="project" value="TreeGrafter"/>
</dbReference>
<evidence type="ECO:0000256" key="9">
    <source>
        <dbReference type="ARBA" id="ARBA00022838"/>
    </source>
</evidence>
<evidence type="ECO:0000313" key="15">
    <source>
        <dbReference type="EMBL" id="KAG6427559.1"/>
    </source>
</evidence>
<evidence type="ECO:0000256" key="3">
    <source>
        <dbReference type="ARBA" id="ARBA00007716"/>
    </source>
</evidence>
<dbReference type="GO" id="GO:0000940">
    <property type="term" value="C:outer kinetochore"/>
    <property type="evidence" value="ECO:0007669"/>
    <property type="project" value="InterPro"/>
</dbReference>
<dbReference type="PANTHER" id="PTHR48118:SF1">
    <property type="entry name" value="SPINDLE AND KINETOCHORE-ASSOCIATED PROTEIN 3"/>
    <property type="match status" value="1"/>
</dbReference>
<keyword evidence="16" id="KW-1185">Reference proteome</keyword>
<gene>
    <name evidence="15" type="ORF">SASPL_111805</name>
</gene>
<evidence type="ECO:0000256" key="5">
    <source>
        <dbReference type="ARBA" id="ARBA00022490"/>
    </source>
</evidence>
<dbReference type="PANTHER" id="PTHR48118">
    <property type="entry name" value="SPINDLE AND KINETOCHORE-ASSOCIATED PROTEIN 3"/>
    <property type="match status" value="1"/>
</dbReference>